<dbReference type="HOGENOM" id="CLU_133791_0_0_6"/>
<evidence type="ECO:0000313" key="2">
    <source>
        <dbReference type="Proteomes" id="UP000013101"/>
    </source>
</evidence>
<dbReference type="PATRIC" id="fig|1217693.3.peg.2616"/>
<gene>
    <name evidence="1" type="ORF">F897_02706</name>
</gene>
<proteinExistence type="predicted"/>
<organism evidence="1 2">
    <name type="scientific">Acinetobacter variabilis</name>
    <dbReference type="NCBI Taxonomy" id="70346"/>
    <lineage>
        <taxon>Bacteria</taxon>
        <taxon>Pseudomonadati</taxon>
        <taxon>Pseudomonadota</taxon>
        <taxon>Gammaproteobacteria</taxon>
        <taxon>Moraxellales</taxon>
        <taxon>Moraxellaceae</taxon>
        <taxon>Acinetobacter</taxon>
    </lineage>
</organism>
<reference evidence="1 2" key="1">
    <citation type="submission" date="2013-02" db="EMBL/GenBank/DDBJ databases">
        <title>The Genome Sequence of Acinetobacter sp. NIPH 2171.</title>
        <authorList>
            <consortium name="The Broad Institute Genome Sequencing Platform"/>
            <consortium name="The Broad Institute Genome Sequencing Center for Infectious Disease"/>
            <person name="Cerqueira G."/>
            <person name="Feldgarden M."/>
            <person name="Courvalin P."/>
            <person name="Perichon B."/>
            <person name="Grillot-Courvalin C."/>
            <person name="Clermont D."/>
            <person name="Rocha E."/>
            <person name="Yoon E.-J."/>
            <person name="Nemec A."/>
            <person name="Walker B."/>
            <person name="Young S.K."/>
            <person name="Zeng Q."/>
            <person name="Gargeya S."/>
            <person name="Fitzgerald M."/>
            <person name="Haas B."/>
            <person name="Abouelleil A."/>
            <person name="Alvarado L."/>
            <person name="Arachchi H.M."/>
            <person name="Berlin A.M."/>
            <person name="Chapman S.B."/>
            <person name="Dewar J."/>
            <person name="Goldberg J."/>
            <person name="Griggs A."/>
            <person name="Gujja S."/>
            <person name="Hansen M."/>
            <person name="Howarth C."/>
            <person name="Imamovic A."/>
            <person name="Larimer J."/>
            <person name="McCowan C."/>
            <person name="Murphy C."/>
            <person name="Neiman D."/>
            <person name="Pearson M."/>
            <person name="Priest M."/>
            <person name="Roberts A."/>
            <person name="Saif S."/>
            <person name="Shea T."/>
            <person name="Sisk P."/>
            <person name="Sykes S."/>
            <person name="Wortman J."/>
            <person name="Nusbaum C."/>
            <person name="Birren B."/>
        </authorList>
    </citation>
    <scope>NUCLEOTIDE SEQUENCE [LARGE SCALE GENOMIC DNA]</scope>
    <source>
        <strain evidence="1 2">NIPH 2171</strain>
    </source>
</reference>
<sequence length="168" mass="18990">MILDREIQLIMMRKMQIVYPSYYDFDIDYPTGHQDREKALKNLYYLRAHELVEAKSLIITEYMDGDLILDFGASTLTHHGIDFLANDGGLSAILSVITIKFETQTLKAILATKINQSDLTPENKKSMIDALEELPAESIKHLTTKLLDECVDNLPAAILLIGTWLGSF</sequence>
<dbReference type="RefSeq" id="WP_005236626.1">
    <property type="nucleotide sequence ID" value="NZ_CP083658.1"/>
</dbReference>
<evidence type="ECO:0000313" key="1">
    <source>
        <dbReference type="EMBL" id="ENX07669.1"/>
    </source>
</evidence>
<dbReference type="Proteomes" id="UP000013101">
    <property type="component" value="Unassembled WGS sequence"/>
</dbReference>
<dbReference type="OrthoDB" id="7284604at2"/>
<dbReference type="EMBL" id="APRS01000015">
    <property type="protein sequence ID" value="ENX07669.1"/>
    <property type="molecule type" value="Genomic_DNA"/>
</dbReference>
<protein>
    <submittedName>
        <fullName evidence="1">Uncharacterized protein</fullName>
    </submittedName>
</protein>
<dbReference type="STRING" id="70346.F897_02706"/>
<name>N9MGF5_9GAMM</name>
<dbReference type="AlphaFoldDB" id="N9MGF5"/>
<accession>N9MGF5</accession>
<comment type="caution">
    <text evidence="1">The sequence shown here is derived from an EMBL/GenBank/DDBJ whole genome shotgun (WGS) entry which is preliminary data.</text>
</comment>